<accession>A0A6A6PDS7</accession>
<protein>
    <submittedName>
        <fullName evidence="5">Mitochondrial ATPase expression-domain-containing protein</fullName>
    </submittedName>
</protein>
<dbReference type="InterPro" id="IPR011990">
    <property type="entry name" value="TPR-like_helical_dom_sf"/>
</dbReference>
<evidence type="ECO:0000313" key="5">
    <source>
        <dbReference type="EMBL" id="KAF2462126.1"/>
    </source>
</evidence>
<dbReference type="AlphaFoldDB" id="A0A6A6PDS7"/>
<organism evidence="5 6">
    <name type="scientific">Lineolata rhizophorae</name>
    <dbReference type="NCBI Taxonomy" id="578093"/>
    <lineage>
        <taxon>Eukaryota</taxon>
        <taxon>Fungi</taxon>
        <taxon>Dikarya</taxon>
        <taxon>Ascomycota</taxon>
        <taxon>Pezizomycotina</taxon>
        <taxon>Dothideomycetes</taxon>
        <taxon>Dothideomycetes incertae sedis</taxon>
        <taxon>Lineolatales</taxon>
        <taxon>Lineolataceae</taxon>
        <taxon>Lineolata</taxon>
    </lineage>
</organism>
<keyword evidence="2" id="KW-0809">Transit peptide</keyword>
<reference evidence="5" key="1">
    <citation type="journal article" date="2020" name="Stud. Mycol.">
        <title>101 Dothideomycetes genomes: a test case for predicting lifestyles and emergence of pathogens.</title>
        <authorList>
            <person name="Haridas S."/>
            <person name="Albert R."/>
            <person name="Binder M."/>
            <person name="Bloem J."/>
            <person name="Labutti K."/>
            <person name="Salamov A."/>
            <person name="Andreopoulos B."/>
            <person name="Baker S."/>
            <person name="Barry K."/>
            <person name="Bills G."/>
            <person name="Bluhm B."/>
            <person name="Cannon C."/>
            <person name="Castanera R."/>
            <person name="Culley D."/>
            <person name="Daum C."/>
            <person name="Ezra D."/>
            <person name="Gonzalez J."/>
            <person name="Henrissat B."/>
            <person name="Kuo A."/>
            <person name="Liang C."/>
            <person name="Lipzen A."/>
            <person name="Lutzoni F."/>
            <person name="Magnuson J."/>
            <person name="Mondo S."/>
            <person name="Nolan M."/>
            <person name="Ohm R."/>
            <person name="Pangilinan J."/>
            <person name="Park H.-J."/>
            <person name="Ramirez L."/>
            <person name="Alfaro M."/>
            <person name="Sun H."/>
            <person name="Tritt A."/>
            <person name="Yoshinaga Y."/>
            <person name="Zwiers L.-H."/>
            <person name="Turgeon B."/>
            <person name="Goodwin S."/>
            <person name="Spatafora J."/>
            <person name="Crous P."/>
            <person name="Grigoriev I."/>
        </authorList>
    </citation>
    <scope>NUCLEOTIDE SEQUENCE</scope>
    <source>
        <strain evidence="5">ATCC 16933</strain>
    </source>
</reference>
<name>A0A6A6PDS7_9PEZI</name>
<comment type="subcellular location">
    <subcellularLocation>
        <location evidence="1">Mitochondrion</location>
    </subcellularLocation>
</comment>
<gene>
    <name evidence="5" type="ORF">BDY21DRAFT_330513</name>
</gene>
<dbReference type="Proteomes" id="UP000799766">
    <property type="component" value="Unassembled WGS sequence"/>
</dbReference>
<evidence type="ECO:0000256" key="4">
    <source>
        <dbReference type="SAM" id="MobiDB-lite"/>
    </source>
</evidence>
<dbReference type="Pfam" id="PF12921">
    <property type="entry name" value="ATP13"/>
    <property type="match status" value="1"/>
</dbReference>
<evidence type="ECO:0000313" key="6">
    <source>
        <dbReference type="Proteomes" id="UP000799766"/>
    </source>
</evidence>
<dbReference type="Gene3D" id="1.25.40.10">
    <property type="entry name" value="Tetratricopeptide repeat domain"/>
    <property type="match status" value="1"/>
</dbReference>
<evidence type="ECO:0000256" key="1">
    <source>
        <dbReference type="ARBA" id="ARBA00004173"/>
    </source>
</evidence>
<evidence type="ECO:0000256" key="3">
    <source>
        <dbReference type="ARBA" id="ARBA00023128"/>
    </source>
</evidence>
<keyword evidence="3" id="KW-0496">Mitochondrion</keyword>
<proteinExistence type="predicted"/>
<dbReference type="InterPro" id="IPR024319">
    <property type="entry name" value="ATPase_expression_mit"/>
</dbReference>
<feature type="region of interest" description="Disordered" evidence="4">
    <location>
        <begin position="94"/>
        <end position="123"/>
    </location>
</feature>
<feature type="compositionally biased region" description="Basic and acidic residues" evidence="4">
    <location>
        <begin position="103"/>
        <end position="118"/>
    </location>
</feature>
<feature type="region of interest" description="Disordered" evidence="4">
    <location>
        <begin position="1"/>
        <end position="22"/>
    </location>
</feature>
<keyword evidence="6" id="KW-1185">Reference proteome</keyword>
<feature type="compositionally biased region" description="Polar residues" evidence="4">
    <location>
        <begin position="153"/>
        <end position="168"/>
    </location>
</feature>
<feature type="region of interest" description="Disordered" evidence="4">
    <location>
        <begin position="147"/>
        <end position="169"/>
    </location>
</feature>
<sequence>MNTFSTRLAPGGSRLASASWQQPRRHFRTPGWICASCRAQGALETGTKQSQQRHPQRLQEHRKLYPPLLKQQRRPFVTTIDNWEVNGESTGDESILEKRRRHAVDDKPECGHSERQEDMETQGMQTENMSKEELVYGRAGDEDLFNLVPPGGSRSSTAGPSATPQETATEVELALRRNDPGLLIRAIVASPYNTDYIQAVPKATFTQMLRLLDSDKIITGYTEVYKHLSLSDAANIRVYPFVDILGDYREVVQHLVRVRMSGGHQLSLLDYKQVLKGAAAVGDLSFAQRLWDMMREFGIEWDLDCFHYMMTAAVMERADHYGPSQPCQQETRVTRFNLEQRMKQERGKEYRGYGVGQNGLKEMITDVLWTLIRDGHSPTEETYSLVMRAYAREGDIEGLKSILMRTWNIDIDAIADMADINSKPTIHRFQSSDPLYPTEVLLCAIAESLGMNNMVATALRVVDHISKTYRITPSTAVWEVLVHWTAIASSRKRGWLADYNDERGRQLPATTVERMMEILQAVPYNVKPTLNMYRLLSEAYLDYANFVGMRTVINQLSKRMFHAQYRCKITTKRLLRARSLDAACTPNTLSFGTWADEGIISATGDENHRAGNISFDALKRVHEDAHLDKVRHNMTLRQLAMEYLQQSGHPLAWWGRRFEREIPDFIKERRHILPSTVRYQTPAGVVQLHIRGAAERQYMYRARSSRKGSLAARNNAQLLRERDELLDWDEAMEKHNAEVRQRKFWDYIWFYRFAGPEEPPVERDMFDSKYDVPLFIKNRRGPKYPLPAWTLGRQICEWPDEGAATSVFRVRRSAQDHP</sequence>
<dbReference type="OrthoDB" id="185373at2759"/>
<dbReference type="GO" id="GO:0005739">
    <property type="term" value="C:mitochondrion"/>
    <property type="evidence" value="ECO:0007669"/>
    <property type="project" value="UniProtKB-SubCell"/>
</dbReference>
<evidence type="ECO:0000256" key="2">
    <source>
        <dbReference type="ARBA" id="ARBA00022946"/>
    </source>
</evidence>
<dbReference type="EMBL" id="MU001670">
    <property type="protein sequence ID" value="KAF2462126.1"/>
    <property type="molecule type" value="Genomic_DNA"/>
</dbReference>